<evidence type="ECO:0000313" key="3">
    <source>
        <dbReference type="Proteomes" id="UP000001661"/>
    </source>
</evidence>
<reference evidence="2 3" key="1">
    <citation type="journal article" date="2010" name="Stand. Genomic Sci.">
        <title>Complete genome sequence of Acetohalobium arabaticum type strain (Z-7288).</title>
        <authorList>
            <person name="Sikorski J."/>
            <person name="Lapidus A."/>
            <person name="Chertkov O."/>
            <person name="Lucas S."/>
            <person name="Copeland A."/>
            <person name="Glavina Del Rio T."/>
            <person name="Nolan M."/>
            <person name="Tice H."/>
            <person name="Cheng J.F."/>
            <person name="Han C."/>
            <person name="Brambilla E."/>
            <person name="Pitluck S."/>
            <person name="Liolios K."/>
            <person name="Ivanova N."/>
            <person name="Mavromatis K."/>
            <person name="Mikhailova N."/>
            <person name="Pati A."/>
            <person name="Bruce D."/>
            <person name="Detter C."/>
            <person name="Tapia R."/>
            <person name="Goodwin L."/>
            <person name="Chen A."/>
            <person name="Palaniappan K."/>
            <person name="Land M."/>
            <person name="Hauser L."/>
            <person name="Chang Y.J."/>
            <person name="Jeffries C.D."/>
            <person name="Rohde M."/>
            <person name="Goker M."/>
            <person name="Spring S."/>
            <person name="Woyke T."/>
            <person name="Bristow J."/>
            <person name="Eisen J.A."/>
            <person name="Markowitz V."/>
            <person name="Hugenholtz P."/>
            <person name="Kyrpides N.C."/>
            <person name="Klenk H.P."/>
        </authorList>
    </citation>
    <scope>NUCLEOTIDE SEQUENCE [LARGE SCALE GENOMIC DNA]</scope>
    <source>
        <strain evidence="3">ATCC 49924 / DSM 5501 / Z-7288</strain>
    </source>
</reference>
<organism evidence="2 3">
    <name type="scientific">Acetohalobium arabaticum (strain ATCC 49924 / DSM 5501 / Z-7288)</name>
    <dbReference type="NCBI Taxonomy" id="574087"/>
    <lineage>
        <taxon>Bacteria</taxon>
        <taxon>Bacillati</taxon>
        <taxon>Bacillota</taxon>
        <taxon>Clostridia</taxon>
        <taxon>Halanaerobiales</taxon>
        <taxon>Halobacteroidaceae</taxon>
        <taxon>Acetohalobium</taxon>
    </lineage>
</organism>
<dbReference type="HOGENOM" id="CLU_1413416_0_0_9"/>
<evidence type="ECO:0000259" key="1">
    <source>
        <dbReference type="Pfam" id="PF10469"/>
    </source>
</evidence>
<proteinExistence type="predicted"/>
<dbReference type="SUPFAM" id="SSF55144">
    <property type="entry name" value="LigT-like"/>
    <property type="match status" value="1"/>
</dbReference>
<gene>
    <name evidence="2" type="ordered locus">Acear_1658</name>
</gene>
<feature type="domain" description="A-kinase anchor protein 7-like phosphoesterase" evidence="1">
    <location>
        <begin position="26"/>
        <end position="144"/>
    </location>
</feature>
<protein>
    <recommendedName>
        <fullName evidence="1">A-kinase anchor protein 7-like phosphoesterase domain-containing protein</fullName>
    </recommendedName>
</protein>
<dbReference type="InterPro" id="IPR019510">
    <property type="entry name" value="AKAP7-like_phosphoesterase"/>
</dbReference>
<dbReference type="eggNOG" id="COG1514">
    <property type="taxonomic scope" value="Bacteria"/>
</dbReference>
<dbReference type="AlphaFoldDB" id="D9QRM2"/>
<dbReference type="EMBL" id="CP002105">
    <property type="protein sequence ID" value="ADL13163.1"/>
    <property type="molecule type" value="Genomic_DNA"/>
</dbReference>
<name>D9QRM2_ACEAZ</name>
<dbReference type="KEGG" id="aar:Acear_1658"/>
<accession>D9QRM2</accession>
<evidence type="ECO:0000313" key="2">
    <source>
        <dbReference type="EMBL" id="ADL13163.1"/>
    </source>
</evidence>
<dbReference type="Pfam" id="PF10469">
    <property type="entry name" value="AKAP7_NLS"/>
    <property type="match status" value="1"/>
</dbReference>
<dbReference type="OrthoDB" id="2112057at2"/>
<keyword evidence="3" id="KW-1185">Reference proteome</keyword>
<dbReference type="RefSeq" id="WP_013278608.1">
    <property type="nucleotide sequence ID" value="NC_014378.1"/>
</dbReference>
<dbReference type="InterPro" id="IPR009097">
    <property type="entry name" value="Cyclic_Pdiesterase"/>
</dbReference>
<dbReference type="Gene3D" id="3.90.1140.10">
    <property type="entry name" value="Cyclic phosphodiesterase"/>
    <property type="match status" value="1"/>
</dbReference>
<sequence>MVEPAELDKEVFIVLTLDYDDLTPALKIQESIAEYYNLYEDGQYPELHITLDRINKDSIQQAKKILEKIAKDTQPVPIAISNFECFKLSNSLVLKVDETQALVKLANKIHNQLSTNGLSTIDDYVDWNFHITLVNNHFTDNKISDFEFNTLCSVLDGLESPISTTAKSIEIWQPTLNPEEKQVASFKL</sequence>
<dbReference type="STRING" id="574087.Acear_1658"/>
<dbReference type="Proteomes" id="UP000001661">
    <property type="component" value="Chromosome"/>
</dbReference>